<dbReference type="PROSITE" id="PS51635">
    <property type="entry name" value="PNPLA"/>
    <property type="match status" value="1"/>
</dbReference>
<dbReference type="Proteomes" id="UP000076798">
    <property type="component" value="Unassembled WGS sequence"/>
</dbReference>
<comment type="caution">
    <text evidence="4">Lacks conserved residue(s) required for the propagation of feature annotation.</text>
</comment>
<keyword evidence="7" id="KW-1185">Reference proteome</keyword>
<sequence>MEEIGANERPCDHFDMIAGSGTGGLVALMLGRLRMSIEDCLSILPRLFSTIYSTPVEKQRERASKDKMRFNYLELQEQFKKIVQEAASDGSRENKEMADNGPNTCRTFVIANNSKSTSVPVRLRTYPSRDGRPWPYRIWAAMAATMALPTCFDPYVHGVFSMEAFNNFIINRVNPCEELVDEARATFGLNRPLGCVISCGTALSSSIFVKDLDLAAHLPPSLSSVLQSTSIAVRAVHQKAGRLCDPGSYFRFDPSKIIMTRDPGWKEGAIWERPDKITLLRQLTAEYMQGHQGILRVQGCARRLAPNRDMDETESLEDARSGN</sequence>
<evidence type="ECO:0000259" key="5">
    <source>
        <dbReference type="PROSITE" id="PS51635"/>
    </source>
</evidence>
<dbReference type="Pfam" id="PF01734">
    <property type="entry name" value="Patatin"/>
    <property type="match status" value="1"/>
</dbReference>
<dbReference type="GO" id="GO:0046486">
    <property type="term" value="P:glycerolipid metabolic process"/>
    <property type="evidence" value="ECO:0007669"/>
    <property type="project" value="UniProtKB-ARBA"/>
</dbReference>
<organism evidence="6 7">
    <name type="scientific">Sistotremastrum suecicum HHB10207 ss-3</name>
    <dbReference type="NCBI Taxonomy" id="1314776"/>
    <lineage>
        <taxon>Eukaryota</taxon>
        <taxon>Fungi</taxon>
        <taxon>Dikarya</taxon>
        <taxon>Basidiomycota</taxon>
        <taxon>Agaricomycotina</taxon>
        <taxon>Agaricomycetes</taxon>
        <taxon>Sistotremastrales</taxon>
        <taxon>Sistotremastraceae</taxon>
        <taxon>Sistotremastrum</taxon>
    </lineage>
</organism>
<protein>
    <submittedName>
        <fullName evidence="6">FabD/lysophospholipase-like protein</fullName>
    </submittedName>
</protein>
<proteinExistence type="predicted"/>
<dbReference type="InterPro" id="IPR016035">
    <property type="entry name" value="Acyl_Trfase/lysoPLipase"/>
</dbReference>
<dbReference type="GO" id="GO:0016042">
    <property type="term" value="P:lipid catabolic process"/>
    <property type="evidence" value="ECO:0007669"/>
    <property type="project" value="UniProtKB-KW"/>
</dbReference>
<dbReference type="GO" id="GO:0016020">
    <property type="term" value="C:membrane"/>
    <property type="evidence" value="ECO:0007669"/>
    <property type="project" value="TreeGrafter"/>
</dbReference>
<evidence type="ECO:0000256" key="2">
    <source>
        <dbReference type="ARBA" id="ARBA00022963"/>
    </source>
</evidence>
<dbReference type="PANTHER" id="PTHR24185">
    <property type="entry name" value="CALCIUM-INDEPENDENT PHOSPHOLIPASE A2-GAMMA"/>
    <property type="match status" value="1"/>
</dbReference>
<dbReference type="GO" id="GO:0047499">
    <property type="term" value="F:calcium-independent phospholipase A2 activity"/>
    <property type="evidence" value="ECO:0007669"/>
    <property type="project" value="TreeGrafter"/>
</dbReference>
<dbReference type="PANTHER" id="PTHR24185:SF1">
    <property type="entry name" value="CALCIUM-INDEPENDENT PHOSPHOLIPASE A2-GAMMA"/>
    <property type="match status" value="1"/>
</dbReference>
<feature type="domain" description="PNPLA" evidence="5">
    <location>
        <begin position="1"/>
        <end position="180"/>
    </location>
</feature>
<evidence type="ECO:0000256" key="3">
    <source>
        <dbReference type="ARBA" id="ARBA00023098"/>
    </source>
</evidence>
<gene>
    <name evidence="6" type="ORF">SISSUDRAFT_571577</name>
</gene>
<dbReference type="GO" id="GO:0019369">
    <property type="term" value="P:arachidonate metabolic process"/>
    <property type="evidence" value="ECO:0007669"/>
    <property type="project" value="TreeGrafter"/>
</dbReference>
<keyword evidence="3" id="KW-0443">Lipid metabolism</keyword>
<dbReference type="InterPro" id="IPR002641">
    <property type="entry name" value="PNPLA_dom"/>
</dbReference>
<accession>A0A166ERH9</accession>
<dbReference type="SUPFAM" id="SSF52151">
    <property type="entry name" value="FabD/lysophospholipase-like"/>
    <property type="match status" value="1"/>
</dbReference>
<reference evidence="6 7" key="1">
    <citation type="journal article" date="2016" name="Mol. Biol. Evol.">
        <title>Comparative Genomics of Early-Diverging Mushroom-Forming Fungi Provides Insights into the Origins of Lignocellulose Decay Capabilities.</title>
        <authorList>
            <person name="Nagy L.G."/>
            <person name="Riley R."/>
            <person name="Tritt A."/>
            <person name="Adam C."/>
            <person name="Daum C."/>
            <person name="Floudas D."/>
            <person name="Sun H."/>
            <person name="Yadav J.S."/>
            <person name="Pangilinan J."/>
            <person name="Larsson K.H."/>
            <person name="Matsuura K."/>
            <person name="Barry K."/>
            <person name="Labutti K."/>
            <person name="Kuo R."/>
            <person name="Ohm R.A."/>
            <person name="Bhattacharya S.S."/>
            <person name="Shirouzu T."/>
            <person name="Yoshinaga Y."/>
            <person name="Martin F.M."/>
            <person name="Grigoriev I.V."/>
            <person name="Hibbett D.S."/>
        </authorList>
    </citation>
    <scope>NUCLEOTIDE SEQUENCE [LARGE SCALE GENOMIC DNA]</scope>
    <source>
        <strain evidence="6 7">HHB10207 ss-3</strain>
    </source>
</reference>
<keyword evidence="1" id="KW-0378">Hydrolase</keyword>
<keyword evidence="2" id="KW-0442">Lipid degradation</keyword>
<evidence type="ECO:0000256" key="1">
    <source>
        <dbReference type="ARBA" id="ARBA00022801"/>
    </source>
</evidence>
<dbReference type="EMBL" id="KV428040">
    <property type="protein sequence ID" value="KZT39862.1"/>
    <property type="molecule type" value="Genomic_DNA"/>
</dbReference>
<name>A0A166ERH9_9AGAM</name>
<evidence type="ECO:0000313" key="6">
    <source>
        <dbReference type="EMBL" id="KZT39862.1"/>
    </source>
</evidence>
<dbReference type="OrthoDB" id="630895at2759"/>
<evidence type="ECO:0000313" key="7">
    <source>
        <dbReference type="Proteomes" id="UP000076798"/>
    </source>
</evidence>
<dbReference type="STRING" id="1314776.A0A166ERH9"/>
<dbReference type="AlphaFoldDB" id="A0A166ERH9"/>
<evidence type="ECO:0000256" key="4">
    <source>
        <dbReference type="PROSITE-ProRule" id="PRU01161"/>
    </source>
</evidence>
<dbReference type="Gene3D" id="3.40.1090.10">
    <property type="entry name" value="Cytosolic phospholipase A2 catalytic domain"/>
    <property type="match status" value="1"/>
</dbReference>